<dbReference type="InterPro" id="IPR001810">
    <property type="entry name" value="F-box_dom"/>
</dbReference>
<dbReference type="InterPro" id="IPR036047">
    <property type="entry name" value="F-box-like_dom_sf"/>
</dbReference>
<keyword evidence="3" id="KW-1185">Reference proteome</keyword>
<proteinExistence type="predicted"/>
<name>A0ABP0YEK1_9ROSI</name>
<dbReference type="InterPro" id="IPR017451">
    <property type="entry name" value="F-box-assoc_interact_dom"/>
</dbReference>
<feature type="domain" description="F-box" evidence="1">
    <location>
        <begin position="17"/>
        <end position="56"/>
    </location>
</feature>
<dbReference type="EMBL" id="OZ021737">
    <property type="protein sequence ID" value="CAK9318918.1"/>
    <property type="molecule type" value="Genomic_DNA"/>
</dbReference>
<dbReference type="Gene3D" id="1.20.1280.50">
    <property type="match status" value="1"/>
</dbReference>
<dbReference type="InterPro" id="IPR050796">
    <property type="entry name" value="SCF_F-box_component"/>
</dbReference>
<sequence>MEKSKKKEIAMNINLMLPPNIIEVIFSKLPIFNLPFCRLVCNNWNDLILNYYSSTSKIIPHTLFICTLGHSMYSIDFNPNYLGGISFVASLGSEDHYMLRLSSIMCSCNGLLLIYTSVTKHLGFDILNPMTKEYQLDILNPMTNEYFKLWVEDYSYHRPRSFYFYGFGFSLKTKRYKVVRVLRSSNQKYNLEIFTIGGSNNQWRCVEQHVPFLIRVNGVYFNGALYWIGLNRRENVIEYVIWHFDLENERIKSIISLPVAVPSLGETLEAFNGSVYAAFLFKNSCYEIEVWKMQICGREDSWAREFVISDVPKNWVMPFLNTYFKFVKCNEDGEILCLINGRFYIRYNPKYGSIEILNQFELSMSFCESICRLDSCSFGSLQKILAGDDG</sequence>
<dbReference type="NCBIfam" id="TIGR01640">
    <property type="entry name" value="F_box_assoc_1"/>
    <property type="match status" value="1"/>
</dbReference>
<dbReference type="PANTHER" id="PTHR31672:SF13">
    <property type="entry name" value="F-BOX PROTEIN CPR30-LIKE"/>
    <property type="match status" value="1"/>
</dbReference>
<accession>A0ABP0YEK1</accession>
<dbReference type="SMART" id="SM00256">
    <property type="entry name" value="FBOX"/>
    <property type="match status" value="1"/>
</dbReference>
<dbReference type="Pfam" id="PF07734">
    <property type="entry name" value="FBA_1"/>
    <property type="match status" value="1"/>
</dbReference>
<protein>
    <recommendedName>
        <fullName evidence="1">F-box domain-containing protein</fullName>
    </recommendedName>
</protein>
<gene>
    <name evidence="2" type="ORF">CITCOLO1_LOCUS10895</name>
</gene>
<organism evidence="2 3">
    <name type="scientific">Citrullus colocynthis</name>
    <name type="common">colocynth</name>
    <dbReference type="NCBI Taxonomy" id="252529"/>
    <lineage>
        <taxon>Eukaryota</taxon>
        <taxon>Viridiplantae</taxon>
        <taxon>Streptophyta</taxon>
        <taxon>Embryophyta</taxon>
        <taxon>Tracheophyta</taxon>
        <taxon>Spermatophyta</taxon>
        <taxon>Magnoliopsida</taxon>
        <taxon>eudicotyledons</taxon>
        <taxon>Gunneridae</taxon>
        <taxon>Pentapetalae</taxon>
        <taxon>rosids</taxon>
        <taxon>fabids</taxon>
        <taxon>Cucurbitales</taxon>
        <taxon>Cucurbitaceae</taxon>
        <taxon>Benincaseae</taxon>
        <taxon>Citrullus</taxon>
    </lineage>
</organism>
<dbReference type="SUPFAM" id="SSF81383">
    <property type="entry name" value="F-box domain"/>
    <property type="match status" value="1"/>
</dbReference>
<dbReference type="InterPro" id="IPR006527">
    <property type="entry name" value="F-box-assoc_dom_typ1"/>
</dbReference>
<evidence type="ECO:0000313" key="2">
    <source>
        <dbReference type="EMBL" id="CAK9318918.1"/>
    </source>
</evidence>
<evidence type="ECO:0000313" key="3">
    <source>
        <dbReference type="Proteomes" id="UP001642487"/>
    </source>
</evidence>
<dbReference type="Proteomes" id="UP001642487">
    <property type="component" value="Chromosome 3"/>
</dbReference>
<dbReference type="PANTHER" id="PTHR31672">
    <property type="entry name" value="BNACNNG10540D PROTEIN"/>
    <property type="match status" value="1"/>
</dbReference>
<evidence type="ECO:0000259" key="1">
    <source>
        <dbReference type="SMART" id="SM00256"/>
    </source>
</evidence>
<reference evidence="2 3" key="1">
    <citation type="submission" date="2024-03" db="EMBL/GenBank/DDBJ databases">
        <authorList>
            <person name="Gkanogiannis A."/>
            <person name="Becerra Lopez-Lavalle L."/>
        </authorList>
    </citation>
    <scope>NUCLEOTIDE SEQUENCE [LARGE SCALE GENOMIC DNA]</scope>
</reference>
<dbReference type="Pfam" id="PF00646">
    <property type="entry name" value="F-box"/>
    <property type="match status" value="1"/>
</dbReference>